<dbReference type="Pfam" id="PF02837">
    <property type="entry name" value="Glyco_hydro_2_N"/>
    <property type="match status" value="1"/>
</dbReference>
<dbReference type="Proteomes" id="UP000265742">
    <property type="component" value="Unassembled WGS sequence"/>
</dbReference>
<dbReference type="InterPro" id="IPR006101">
    <property type="entry name" value="Glyco_hydro_2"/>
</dbReference>
<dbReference type="InterPro" id="IPR000421">
    <property type="entry name" value="FA58C"/>
</dbReference>
<dbReference type="Gene3D" id="2.60.40.10">
    <property type="entry name" value="Immunoglobulins"/>
    <property type="match status" value="1"/>
</dbReference>
<dbReference type="SUPFAM" id="SSF49303">
    <property type="entry name" value="beta-Galactosidase/glucuronidase domain"/>
    <property type="match status" value="1"/>
</dbReference>
<dbReference type="InterPro" id="IPR006103">
    <property type="entry name" value="Glyco_hydro_2_cat"/>
</dbReference>
<evidence type="ECO:0000256" key="2">
    <source>
        <dbReference type="ARBA" id="ARBA00022801"/>
    </source>
</evidence>
<dbReference type="InterPro" id="IPR006104">
    <property type="entry name" value="Glyco_hydro_2_N"/>
</dbReference>
<dbReference type="InterPro" id="IPR013783">
    <property type="entry name" value="Ig-like_fold"/>
</dbReference>
<dbReference type="PRINTS" id="PR00132">
    <property type="entry name" value="GLHYDRLASE2"/>
</dbReference>
<comment type="caution">
    <text evidence="5">The sequence shown here is derived from an EMBL/GenBank/DDBJ whole genome shotgun (WGS) entry which is preliminary data.</text>
</comment>
<evidence type="ECO:0000259" key="4">
    <source>
        <dbReference type="PROSITE" id="PS50022"/>
    </source>
</evidence>
<evidence type="ECO:0000256" key="3">
    <source>
        <dbReference type="ARBA" id="ARBA00023295"/>
    </source>
</evidence>
<dbReference type="Pfam" id="PF02836">
    <property type="entry name" value="Glyco_hydro_2_C"/>
    <property type="match status" value="1"/>
</dbReference>
<sequence length="818" mass="89823">MRTGGTVATRIIEGQNRDWRFRFGSQPADRRADQADDGWLDVGLPHSFAVPADLDTTFYVGAGSYQHDLEIPESWKGKRIALRFGGVFQHLAAFLDGRPVGSHAGGYSEFELDLTRWAMPGRHLLHLEVDNEWDAELPPRAGEHVFNGGVYRDVSLVVTDLVHIAPYGVAVSTPSVSADRATVVVTVAMENDSAIEQSVEVRCTIEHRGSTQRASTRIDLPAVGRGTASVSFEIEQPELWHPDDPVLHAVTAELLRDDLVLDEDNDEFGLRWFEFTADRGFFLNGEHLWLEGANVHQDHAGWGDGVTHAAIARDVALIKAAGMNFIRGSHYPHHEQFARECDRQGVLFWSEAPFWGTGGETVEGFWTASAYPIHQEQEERFERNVLASLETMIRTNFNRPSIIAWSMGNEVYFSEPEVLEKARTLTSRMVARSRELDPGRPAAVGGAQRGNLDVLGDVAGYNGDGAALYPDPGFPNMVTEYGSVVEDRPGESLARYTDGTEVPHSWRSGVALWCAFHHGSIFAGMSHMGFIDHRRLPLRSYFWYRERLTGEPAPAPSTTAPAAALSIQSDRPTIRTDGTDDARLIVSVLDGSSSRTRAPLEVQLRVLEGDGRFPTGREHRMVADDDSLLDGLGAVDLRAYFAGPIRVVATAPGLPDAELLIEAIGGPQWDDRPLRFPSGPPTRSGVPRTADSANLAARRPVFASGTAPSRSAAWVTDPNTAAGWTAPDQTPGHWLIVDLEGPRRLNTISVGALGSAPVTISTSPALRHEGYEAVGTDRVDELSQLRMVFPEREARYIRIEFPESPLEVLTVAAFEDRS</sequence>
<dbReference type="EMBL" id="QXTG01000001">
    <property type="protein sequence ID" value="RIX30531.1"/>
    <property type="molecule type" value="Genomic_DNA"/>
</dbReference>
<accession>A0A3A1U1Y8</accession>
<keyword evidence="6" id="KW-1185">Reference proteome</keyword>
<dbReference type="InterPro" id="IPR036156">
    <property type="entry name" value="Beta-gal/glucu_dom_sf"/>
</dbReference>
<feature type="domain" description="F5/8 type C" evidence="4">
    <location>
        <begin position="684"/>
        <end position="750"/>
    </location>
</feature>
<dbReference type="GO" id="GO:0004553">
    <property type="term" value="F:hydrolase activity, hydrolyzing O-glycosyl compounds"/>
    <property type="evidence" value="ECO:0007669"/>
    <property type="project" value="InterPro"/>
</dbReference>
<protein>
    <submittedName>
        <fullName evidence="5">Beta-galactosidase</fullName>
    </submittedName>
</protein>
<dbReference type="InterPro" id="IPR017853">
    <property type="entry name" value="GH"/>
</dbReference>
<reference evidence="6" key="1">
    <citation type="submission" date="2018-09" db="EMBL/GenBank/DDBJ databases">
        <authorList>
            <person name="Kim I."/>
        </authorList>
    </citation>
    <scope>NUCLEOTIDE SEQUENCE [LARGE SCALE GENOMIC DNA]</scope>
    <source>
        <strain evidence="6">DD4a</strain>
    </source>
</reference>
<dbReference type="InterPro" id="IPR008979">
    <property type="entry name" value="Galactose-bd-like_sf"/>
</dbReference>
<dbReference type="PANTHER" id="PTHR42732">
    <property type="entry name" value="BETA-GALACTOSIDASE"/>
    <property type="match status" value="1"/>
</dbReference>
<dbReference type="AlphaFoldDB" id="A0A3A1U1Y8"/>
<name>A0A3A1U1Y8_9MICO</name>
<dbReference type="Gene3D" id="2.60.120.260">
    <property type="entry name" value="Galactose-binding domain-like"/>
    <property type="match status" value="2"/>
</dbReference>
<dbReference type="InterPro" id="IPR051913">
    <property type="entry name" value="GH2_Domain-Containing"/>
</dbReference>
<proteinExistence type="inferred from homology"/>
<gene>
    <name evidence="5" type="ORF">D1781_03660</name>
</gene>
<dbReference type="Pfam" id="PF00703">
    <property type="entry name" value="Glyco_hydro_2"/>
    <property type="match status" value="1"/>
</dbReference>
<dbReference type="Gene3D" id="3.20.20.80">
    <property type="entry name" value="Glycosidases"/>
    <property type="match status" value="1"/>
</dbReference>
<evidence type="ECO:0000313" key="6">
    <source>
        <dbReference type="Proteomes" id="UP000265742"/>
    </source>
</evidence>
<organism evidence="5 6">
    <name type="scientific">Amnibacterium setariae</name>
    <dbReference type="NCBI Taxonomy" id="2306585"/>
    <lineage>
        <taxon>Bacteria</taxon>
        <taxon>Bacillati</taxon>
        <taxon>Actinomycetota</taxon>
        <taxon>Actinomycetes</taxon>
        <taxon>Micrococcales</taxon>
        <taxon>Microbacteriaceae</taxon>
        <taxon>Amnibacterium</taxon>
    </lineage>
</organism>
<dbReference type="SUPFAM" id="SSF51445">
    <property type="entry name" value="(Trans)glycosidases"/>
    <property type="match status" value="1"/>
</dbReference>
<dbReference type="InterPro" id="IPR006102">
    <property type="entry name" value="Ig-like_GH2"/>
</dbReference>
<keyword evidence="3" id="KW-0326">Glycosidase</keyword>
<dbReference type="SUPFAM" id="SSF49785">
    <property type="entry name" value="Galactose-binding domain-like"/>
    <property type="match status" value="2"/>
</dbReference>
<evidence type="ECO:0000313" key="5">
    <source>
        <dbReference type="EMBL" id="RIX30531.1"/>
    </source>
</evidence>
<dbReference type="PROSITE" id="PS50022">
    <property type="entry name" value="FA58C_3"/>
    <property type="match status" value="1"/>
</dbReference>
<dbReference type="GO" id="GO:0005975">
    <property type="term" value="P:carbohydrate metabolic process"/>
    <property type="evidence" value="ECO:0007669"/>
    <property type="project" value="InterPro"/>
</dbReference>
<evidence type="ECO:0000256" key="1">
    <source>
        <dbReference type="ARBA" id="ARBA00007401"/>
    </source>
</evidence>
<keyword evidence="2" id="KW-0378">Hydrolase</keyword>
<dbReference type="PANTHER" id="PTHR42732:SF1">
    <property type="entry name" value="BETA-MANNOSIDASE"/>
    <property type="match status" value="1"/>
</dbReference>
<comment type="similarity">
    <text evidence="1">Belongs to the glycosyl hydrolase 2 family.</text>
</comment>